<accession>A0ABN3ULQ3</accession>
<organism evidence="2 3">
    <name type="scientific">Actinocorallia aurantiaca</name>
    <dbReference type="NCBI Taxonomy" id="46204"/>
    <lineage>
        <taxon>Bacteria</taxon>
        <taxon>Bacillati</taxon>
        <taxon>Actinomycetota</taxon>
        <taxon>Actinomycetes</taxon>
        <taxon>Streptosporangiales</taxon>
        <taxon>Thermomonosporaceae</taxon>
        <taxon>Actinocorallia</taxon>
    </lineage>
</organism>
<keyword evidence="1" id="KW-0812">Transmembrane</keyword>
<evidence type="ECO:0000313" key="3">
    <source>
        <dbReference type="Proteomes" id="UP001501842"/>
    </source>
</evidence>
<evidence type="ECO:0000256" key="1">
    <source>
        <dbReference type="SAM" id="Phobius"/>
    </source>
</evidence>
<sequence>MSSPLYLTAAVAISAAVTWGLRALPFAVLTPLRGSAVLRLLSLQMPAGIMLILALYTLHQARPDTWPAFVSTSLALAAAVGLHLKTRNAVISVLGATALHVMLSTLWQV</sequence>
<name>A0ABN3ULQ3_9ACTN</name>
<gene>
    <name evidence="2" type="ORF">GCM10010439_58120</name>
</gene>
<evidence type="ECO:0000313" key="2">
    <source>
        <dbReference type="EMBL" id="GAA2734831.1"/>
    </source>
</evidence>
<proteinExistence type="predicted"/>
<keyword evidence="1" id="KW-0472">Membrane</keyword>
<reference evidence="2 3" key="1">
    <citation type="journal article" date="2019" name="Int. J. Syst. Evol. Microbiol.">
        <title>The Global Catalogue of Microorganisms (GCM) 10K type strain sequencing project: providing services to taxonomists for standard genome sequencing and annotation.</title>
        <authorList>
            <consortium name="The Broad Institute Genomics Platform"/>
            <consortium name="The Broad Institute Genome Sequencing Center for Infectious Disease"/>
            <person name="Wu L."/>
            <person name="Ma J."/>
        </authorList>
    </citation>
    <scope>NUCLEOTIDE SEQUENCE [LARGE SCALE GENOMIC DNA]</scope>
    <source>
        <strain evidence="2 3">JCM 8201</strain>
    </source>
</reference>
<protein>
    <submittedName>
        <fullName evidence="2">AzlD domain-containing protein</fullName>
    </submittedName>
</protein>
<keyword evidence="3" id="KW-1185">Reference proteome</keyword>
<dbReference type="InterPro" id="IPR008407">
    <property type="entry name" value="Brnchd-chn_aa_trnsp_AzlD"/>
</dbReference>
<feature type="transmembrane region" description="Helical" evidence="1">
    <location>
        <begin position="36"/>
        <end position="59"/>
    </location>
</feature>
<dbReference type="Proteomes" id="UP001501842">
    <property type="component" value="Unassembled WGS sequence"/>
</dbReference>
<dbReference type="RefSeq" id="WP_344454998.1">
    <property type="nucleotide sequence ID" value="NZ_BAAATZ010000029.1"/>
</dbReference>
<dbReference type="Pfam" id="PF05437">
    <property type="entry name" value="AzlD"/>
    <property type="match status" value="1"/>
</dbReference>
<comment type="caution">
    <text evidence="2">The sequence shown here is derived from an EMBL/GenBank/DDBJ whole genome shotgun (WGS) entry which is preliminary data.</text>
</comment>
<feature type="transmembrane region" description="Helical" evidence="1">
    <location>
        <begin position="89"/>
        <end position="107"/>
    </location>
</feature>
<keyword evidence="1" id="KW-1133">Transmembrane helix</keyword>
<dbReference type="EMBL" id="BAAATZ010000029">
    <property type="protein sequence ID" value="GAA2734831.1"/>
    <property type="molecule type" value="Genomic_DNA"/>
</dbReference>
<feature type="transmembrane region" description="Helical" evidence="1">
    <location>
        <begin position="6"/>
        <end position="24"/>
    </location>
</feature>
<feature type="transmembrane region" description="Helical" evidence="1">
    <location>
        <begin position="65"/>
        <end position="82"/>
    </location>
</feature>